<accession>A0ACC0JGJ4</accession>
<sequence length="280" mass="30528">MNELKSLEHATLKRVMDVEARAVGAVAGELDGAARAPTPTPTPTPAAGEITELLGGMSINEELQAALVCKKRLEHLKEQAVTLTEPSTPQVREFIELVRADRRLEAVKYAKKHLSQYEDGHGARAPAAPRAAARAARRAPAGAACAQHAISLTCARHTRNLHTQQPAISLTRALHLRHTRTQHTSRCYNAATQVAACPACAAPLNQLARTLPHAHVSHSRLVCRLSRAPLNEHNQPMALPNGQVYGEQALKEMMNEHGSIVCPKTNEVFCMKRVEKVYVM</sequence>
<reference evidence="1 2" key="1">
    <citation type="journal article" date="2022" name="Genome Biol. Evol.">
        <title>The Spruce Budworm Genome: Reconstructing the Evolutionary History of Antifreeze Proteins.</title>
        <authorList>
            <person name="Beliveau C."/>
            <person name="Gagne P."/>
            <person name="Picq S."/>
            <person name="Vernygora O."/>
            <person name="Keeling C.I."/>
            <person name="Pinkney K."/>
            <person name="Doucet D."/>
            <person name="Wen F."/>
            <person name="Johnston J.S."/>
            <person name="Maaroufi H."/>
            <person name="Boyle B."/>
            <person name="Laroche J."/>
            <person name="Dewar K."/>
            <person name="Juretic N."/>
            <person name="Blackburn G."/>
            <person name="Nisole A."/>
            <person name="Brunet B."/>
            <person name="Brandao M."/>
            <person name="Lumley L."/>
            <person name="Duan J."/>
            <person name="Quan G."/>
            <person name="Lucarotti C.J."/>
            <person name="Roe A.D."/>
            <person name="Sperling F.A.H."/>
            <person name="Levesque R.C."/>
            <person name="Cusson M."/>
        </authorList>
    </citation>
    <scope>NUCLEOTIDE SEQUENCE [LARGE SCALE GENOMIC DNA]</scope>
    <source>
        <strain evidence="1">Glfc:IPQL:Cfum</strain>
    </source>
</reference>
<dbReference type="Proteomes" id="UP001064048">
    <property type="component" value="Chromosome 25"/>
</dbReference>
<gene>
    <name evidence="1" type="ORF">MSG28_014301</name>
</gene>
<organism evidence="1 2">
    <name type="scientific">Choristoneura fumiferana</name>
    <name type="common">Spruce budworm moth</name>
    <name type="synonym">Archips fumiferana</name>
    <dbReference type="NCBI Taxonomy" id="7141"/>
    <lineage>
        <taxon>Eukaryota</taxon>
        <taxon>Metazoa</taxon>
        <taxon>Ecdysozoa</taxon>
        <taxon>Arthropoda</taxon>
        <taxon>Hexapoda</taxon>
        <taxon>Insecta</taxon>
        <taxon>Pterygota</taxon>
        <taxon>Neoptera</taxon>
        <taxon>Endopterygota</taxon>
        <taxon>Lepidoptera</taxon>
        <taxon>Glossata</taxon>
        <taxon>Ditrysia</taxon>
        <taxon>Tortricoidea</taxon>
        <taxon>Tortricidae</taxon>
        <taxon>Tortricinae</taxon>
        <taxon>Choristoneura</taxon>
    </lineage>
</organism>
<keyword evidence="2" id="KW-1185">Reference proteome</keyword>
<dbReference type="EMBL" id="CM046125">
    <property type="protein sequence ID" value="KAI8423276.1"/>
    <property type="molecule type" value="Genomic_DNA"/>
</dbReference>
<comment type="caution">
    <text evidence="1">The sequence shown here is derived from an EMBL/GenBank/DDBJ whole genome shotgun (WGS) entry which is preliminary data.</text>
</comment>
<protein>
    <submittedName>
        <fullName evidence="1">Uncharacterized protein</fullName>
    </submittedName>
</protein>
<evidence type="ECO:0000313" key="2">
    <source>
        <dbReference type="Proteomes" id="UP001064048"/>
    </source>
</evidence>
<evidence type="ECO:0000313" key="1">
    <source>
        <dbReference type="EMBL" id="KAI8423276.1"/>
    </source>
</evidence>
<proteinExistence type="predicted"/>
<name>A0ACC0JGJ4_CHOFU</name>